<evidence type="ECO:0000256" key="2">
    <source>
        <dbReference type="SAM" id="Coils"/>
    </source>
</evidence>
<sequence length="357" mass="38950">MSEYENYDEVETGESLIAVLEEITSLVDHAKSVPLSSSILINRHEMLDLLDRAAQMLPSQLVEAHQMLQHKAKVSGQARDEADRLIAEAREQAKHILAQAKAEAQRLASRDSVTIKARQQAAKIVDEAKSKASRVTDGANQYSDSTLAEVSGQLAGVQEYLAQIQVQIEAGRDVLAQRLDEYSLQQQDGESVEQEFEFGNGPEISAADLPRSSSSHLAPVNAADALGSASLDPVANPEDKLEFGGTEMDFAAVKEQFAHPVTPQEGVAQLPHGGEVALGEHDQWGRSDTELTAETAAMPEVGNHHANSLQQQARPAGSLPLQDPQSELPARLPEDFDEFVPELEFEQELDDFRAEKF</sequence>
<feature type="compositionally biased region" description="Basic and acidic residues" evidence="3">
    <location>
        <begin position="278"/>
        <end position="289"/>
    </location>
</feature>
<dbReference type="EMBL" id="JAVDUJ010000001">
    <property type="protein sequence ID" value="MDR6940126.1"/>
    <property type="molecule type" value="Genomic_DNA"/>
</dbReference>
<keyword evidence="1" id="KW-0413">Isomerase</keyword>
<feature type="domain" description="PpiC" evidence="4">
    <location>
        <begin position="88"/>
        <end position="204"/>
    </location>
</feature>
<protein>
    <submittedName>
        <fullName evidence="5">Vacuolar-type H+-ATPase subunit H</fullName>
    </submittedName>
</protein>
<evidence type="ECO:0000313" key="5">
    <source>
        <dbReference type="EMBL" id="MDR6940126.1"/>
    </source>
</evidence>
<accession>A0ABU1T5G7</accession>
<proteinExistence type="predicted"/>
<comment type="caution">
    <text evidence="5">The sequence shown here is derived from an EMBL/GenBank/DDBJ whole genome shotgun (WGS) entry which is preliminary data.</text>
</comment>
<name>A0ABU1T5G7_9ACTO</name>
<dbReference type="RefSeq" id="WP_309957366.1">
    <property type="nucleotide sequence ID" value="NZ_JAVDUJ010000001.1"/>
</dbReference>
<reference evidence="5 6" key="1">
    <citation type="submission" date="2023-07" db="EMBL/GenBank/DDBJ databases">
        <title>Sequencing the genomes of 1000 actinobacteria strains.</title>
        <authorList>
            <person name="Klenk H.-P."/>
        </authorList>
    </citation>
    <scope>NUCLEOTIDE SEQUENCE [LARGE SCALE GENOMIC DNA]</scope>
    <source>
        <strain evidence="5 6">DSM 15539</strain>
    </source>
</reference>
<dbReference type="PROSITE" id="PS50198">
    <property type="entry name" value="PPIC_PPIASE_2"/>
    <property type="match status" value="1"/>
</dbReference>
<organism evidence="5 6">
    <name type="scientific">Arcanobacterium hippocoleae</name>
    <dbReference type="NCBI Taxonomy" id="149017"/>
    <lineage>
        <taxon>Bacteria</taxon>
        <taxon>Bacillati</taxon>
        <taxon>Actinomycetota</taxon>
        <taxon>Actinomycetes</taxon>
        <taxon>Actinomycetales</taxon>
        <taxon>Actinomycetaceae</taxon>
        <taxon>Arcanobacterium</taxon>
    </lineage>
</organism>
<keyword evidence="2" id="KW-0175">Coiled coil</keyword>
<dbReference type="InterPro" id="IPR000297">
    <property type="entry name" value="PPIase_PpiC"/>
</dbReference>
<feature type="coiled-coil region" evidence="2">
    <location>
        <begin position="79"/>
        <end position="110"/>
    </location>
</feature>
<evidence type="ECO:0000256" key="3">
    <source>
        <dbReference type="SAM" id="MobiDB-lite"/>
    </source>
</evidence>
<feature type="region of interest" description="Disordered" evidence="3">
    <location>
        <begin position="278"/>
        <end position="335"/>
    </location>
</feature>
<gene>
    <name evidence="5" type="ORF">J2S36_001669</name>
</gene>
<keyword evidence="1" id="KW-0697">Rotamase</keyword>
<dbReference type="Proteomes" id="UP001266099">
    <property type="component" value="Unassembled WGS sequence"/>
</dbReference>
<evidence type="ECO:0000313" key="6">
    <source>
        <dbReference type="Proteomes" id="UP001266099"/>
    </source>
</evidence>
<evidence type="ECO:0000259" key="4">
    <source>
        <dbReference type="PROSITE" id="PS50198"/>
    </source>
</evidence>
<keyword evidence="6" id="KW-1185">Reference proteome</keyword>
<evidence type="ECO:0000256" key="1">
    <source>
        <dbReference type="PROSITE-ProRule" id="PRU00278"/>
    </source>
</evidence>